<dbReference type="InterPro" id="IPR000182">
    <property type="entry name" value="GNAT_dom"/>
</dbReference>
<keyword evidence="3" id="KW-1185">Reference proteome</keyword>
<dbReference type="PROSITE" id="PS51186">
    <property type="entry name" value="GNAT"/>
    <property type="match status" value="1"/>
</dbReference>
<dbReference type="AlphaFoldDB" id="A0A202BAB3"/>
<dbReference type="Pfam" id="PF00583">
    <property type="entry name" value="Acetyltransf_1"/>
    <property type="match status" value="1"/>
</dbReference>
<evidence type="ECO:0000313" key="3">
    <source>
        <dbReference type="Proteomes" id="UP000196342"/>
    </source>
</evidence>
<proteinExistence type="predicted"/>
<dbReference type="EMBL" id="NHOO01000007">
    <property type="protein sequence ID" value="OVE48352.1"/>
    <property type="molecule type" value="Genomic_DNA"/>
</dbReference>
<gene>
    <name evidence="2" type="ORF">CBW21_10385</name>
</gene>
<organism evidence="2 3">
    <name type="scientific">Chromobacterium violaceum</name>
    <dbReference type="NCBI Taxonomy" id="536"/>
    <lineage>
        <taxon>Bacteria</taxon>
        <taxon>Pseudomonadati</taxon>
        <taxon>Pseudomonadota</taxon>
        <taxon>Betaproteobacteria</taxon>
        <taxon>Neisseriales</taxon>
        <taxon>Chromobacteriaceae</taxon>
        <taxon>Chromobacterium</taxon>
    </lineage>
</organism>
<accession>A0A202BAB3</accession>
<dbReference type="Proteomes" id="UP000196342">
    <property type="component" value="Unassembled WGS sequence"/>
</dbReference>
<protein>
    <submittedName>
        <fullName evidence="2">N-acetyltransferase</fullName>
    </submittedName>
</protein>
<dbReference type="InterPro" id="IPR016181">
    <property type="entry name" value="Acyl_CoA_acyltransferase"/>
</dbReference>
<keyword evidence="2" id="KW-0808">Transferase</keyword>
<evidence type="ECO:0000259" key="1">
    <source>
        <dbReference type="PROSITE" id="PS51186"/>
    </source>
</evidence>
<evidence type="ECO:0000313" key="2">
    <source>
        <dbReference type="EMBL" id="OVE48352.1"/>
    </source>
</evidence>
<reference evidence="2 3" key="1">
    <citation type="submission" date="2017-05" db="EMBL/GenBank/DDBJ databases">
        <title>Chromobacterium violaceum GHPS1 isolated from Hydrocarbon polluted soil in French Guiana display an awesome secondary metabolite arsenal and a battery of drug and heavy-metal-resistance and detoxification of xenobiotics proteins.</title>
        <authorList>
            <person name="Belbahri L."/>
        </authorList>
    </citation>
    <scope>NUCLEOTIDE SEQUENCE [LARGE SCALE GENOMIC DNA]</scope>
    <source>
        <strain evidence="2 3">GHPS1</strain>
    </source>
</reference>
<name>A0A202BAB3_CHRVL</name>
<feature type="domain" description="N-acetyltransferase" evidence="1">
    <location>
        <begin position="2"/>
        <end position="167"/>
    </location>
</feature>
<comment type="caution">
    <text evidence="2">The sequence shown here is derived from an EMBL/GenBank/DDBJ whole genome shotgun (WGS) entry which is preliminary data.</text>
</comment>
<dbReference type="GO" id="GO:0016747">
    <property type="term" value="F:acyltransferase activity, transferring groups other than amino-acyl groups"/>
    <property type="evidence" value="ECO:0007669"/>
    <property type="project" value="InterPro"/>
</dbReference>
<dbReference type="RefSeq" id="WP_087697837.1">
    <property type="nucleotide sequence ID" value="NZ_NHOO01000007.1"/>
</dbReference>
<sequence>MLDIRPASLEDLDGIAALLQANAPSSGGSLTGEFPAAKVAAMLRSDLPAVAALRDGRIVGVLFASSTTQPSPPPPVAAMLRAWPGEPDAYVYGPICVAESERGQGLPARLYAAQRSLLPGREAILFIRRDNAASLRAHLRLGLREVAGFTLAGAAYAVLSGTDHLKS</sequence>
<dbReference type="Gene3D" id="3.40.630.30">
    <property type="match status" value="1"/>
</dbReference>
<dbReference type="SUPFAM" id="SSF55729">
    <property type="entry name" value="Acyl-CoA N-acyltransferases (Nat)"/>
    <property type="match status" value="1"/>
</dbReference>